<feature type="signal peptide" evidence="1">
    <location>
        <begin position="1"/>
        <end position="21"/>
    </location>
</feature>
<keyword evidence="1" id="KW-0732">Signal</keyword>
<evidence type="ECO:0000256" key="1">
    <source>
        <dbReference type="SAM" id="SignalP"/>
    </source>
</evidence>
<reference evidence="4 5" key="1">
    <citation type="submission" date="2025-04" db="UniProtKB">
        <authorList>
            <consortium name="RefSeq"/>
        </authorList>
    </citation>
    <scope>IDENTIFICATION</scope>
</reference>
<dbReference type="RefSeq" id="XP_055900402.1">
    <property type="nucleotide sequence ID" value="XM_056044427.1"/>
</dbReference>
<dbReference type="InterPro" id="IPR013783">
    <property type="entry name" value="Ig-like_fold"/>
</dbReference>
<dbReference type="Proteomes" id="UP001165740">
    <property type="component" value="Chromosome 10"/>
</dbReference>
<gene>
    <name evidence="4 5 6" type="primary">LOC129928724</name>
</gene>
<sequence length="322" mass="34652">MFLALIFLIFFNFFGLPGVDGATCITKSTCAWTDFTLPLCISGTCKCFNSSFVPIRSGCGLQMTHRPVVSAQQGKTNQVISGQSFELSCYFDKYNDYYTFEWYLGETKLSTRSNTYTAVADENTVGSFTCRVRTSARLLTSPLSYFFEVVKLGGASGQATSNERPTIYVPTNSAVGGSTVILECNNIPMGYTDTIIYTVNGVNTTYSSVVITSANAGKYVTCTLTSPSAGVTYSRPTSAVGNLPRLTTSISSVSVVVGIGTSQRLVCALTPSAIYLQSSPITYTWKLNGQEIPSETSATYLVVHDGGYEVYDVTCTAQLSGQ</sequence>
<dbReference type="OrthoDB" id="10541378at2759"/>
<organism evidence="3 6">
    <name type="scientific">Biomphalaria glabrata</name>
    <name type="common">Bloodfluke planorb</name>
    <name type="synonym">Freshwater snail</name>
    <dbReference type="NCBI Taxonomy" id="6526"/>
    <lineage>
        <taxon>Eukaryota</taxon>
        <taxon>Metazoa</taxon>
        <taxon>Spiralia</taxon>
        <taxon>Lophotrochozoa</taxon>
        <taxon>Mollusca</taxon>
        <taxon>Gastropoda</taxon>
        <taxon>Heterobranchia</taxon>
        <taxon>Euthyneura</taxon>
        <taxon>Panpulmonata</taxon>
        <taxon>Hygrophila</taxon>
        <taxon>Lymnaeoidea</taxon>
        <taxon>Planorbidae</taxon>
        <taxon>Biomphalaria</taxon>
    </lineage>
</organism>
<dbReference type="PROSITE" id="PS50835">
    <property type="entry name" value="IG_LIKE"/>
    <property type="match status" value="2"/>
</dbReference>
<evidence type="ECO:0000313" key="5">
    <source>
        <dbReference type="RefSeq" id="XP_055900400.1"/>
    </source>
</evidence>
<dbReference type="InterPro" id="IPR007110">
    <property type="entry name" value="Ig-like_dom"/>
</dbReference>
<dbReference type="InterPro" id="IPR036179">
    <property type="entry name" value="Ig-like_dom_sf"/>
</dbReference>
<feature type="domain" description="Ig-like" evidence="2">
    <location>
        <begin position="67"/>
        <end position="140"/>
    </location>
</feature>
<keyword evidence="3" id="KW-1185">Reference proteome</keyword>
<protein>
    <submittedName>
        <fullName evidence="4 5">Uncharacterized protein LOC129928724 isoform X1</fullName>
    </submittedName>
</protein>
<feature type="chain" id="PRO_5044703079" evidence="1">
    <location>
        <begin position="22"/>
        <end position="322"/>
    </location>
</feature>
<evidence type="ECO:0000313" key="3">
    <source>
        <dbReference type="Proteomes" id="UP001165740"/>
    </source>
</evidence>
<feature type="domain" description="Ig-like" evidence="2">
    <location>
        <begin position="244"/>
        <end position="322"/>
    </location>
</feature>
<evidence type="ECO:0000259" key="2">
    <source>
        <dbReference type="PROSITE" id="PS50835"/>
    </source>
</evidence>
<evidence type="ECO:0000313" key="6">
    <source>
        <dbReference type="RefSeq" id="XP_055900402.1"/>
    </source>
</evidence>
<name>A0A9W3BLM8_BIOGL</name>
<dbReference type="SUPFAM" id="SSF48726">
    <property type="entry name" value="Immunoglobulin"/>
    <property type="match status" value="2"/>
</dbReference>
<dbReference type="AlphaFoldDB" id="A0A9W3BLM8"/>
<accession>A0A9W3BLM8</accession>
<dbReference type="Gene3D" id="2.60.40.10">
    <property type="entry name" value="Immunoglobulins"/>
    <property type="match status" value="1"/>
</dbReference>
<proteinExistence type="predicted"/>
<dbReference type="GeneID" id="129928724"/>
<dbReference type="RefSeq" id="XP_055900400.1">
    <property type="nucleotide sequence ID" value="XM_056044425.1"/>
</dbReference>
<dbReference type="RefSeq" id="XP_055900399.1">
    <property type="nucleotide sequence ID" value="XM_056044424.1"/>
</dbReference>
<evidence type="ECO:0000313" key="4">
    <source>
        <dbReference type="RefSeq" id="XP_055900399.1"/>
    </source>
</evidence>